<feature type="transmembrane region" description="Helical" evidence="1">
    <location>
        <begin position="310"/>
        <end position="333"/>
    </location>
</feature>
<keyword evidence="1" id="KW-1133">Transmembrane helix</keyword>
<feature type="transmembrane region" description="Helical" evidence="1">
    <location>
        <begin position="362"/>
        <end position="378"/>
    </location>
</feature>
<keyword evidence="1" id="KW-0812">Transmembrane</keyword>
<reference evidence="3" key="1">
    <citation type="journal article" date="2019" name="Int. J. Syst. Evol. Microbiol.">
        <title>The Global Catalogue of Microorganisms (GCM) 10K type strain sequencing project: providing services to taxonomists for standard genome sequencing and annotation.</title>
        <authorList>
            <consortium name="The Broad Institute Genomics Platform"/>
            <consortium name="The Broad Institute Genome Sequencing Center for Infectious Disease"/>
            <person name="Wu L."/>
            <person name="Ma J."/>
        </authorList>
    </citation>
    <scope>NUCLEOTIDE SEQUENCE [LARGE SCALE GENOMIC DNA]</scope>
    <source>
        <strain evidence="3">CCUG 63287</strain>
    </source>
</reference>
<feature type="transmembrane region" description="Helical" evidence="1">
    <location>
        <begin position="47"/>
        <end position="63"/>
    </location>
</feature>
<feature type="transmembrane region" description="Helical" evidence="1">
    <location>
        <begin position="116"/>
        <end position="137"/>
    </location>
</feature>
<dbReference type="EMBL" id="JBHSGD010000004">
    <property type="protein sequence ID" value="MFC4652178.1"/>
    <property type="molecule type" value="Genomic_DNA"/>
</dbReference>
<evidence type="ECO:0000256" key="1">
    <source>
        <dbReference type="SAM" id="Phobius"/>
    </source>
</evidence>
<feature type="transmembrane region" description="Helical" evidence="1">
    <location>
        <begin position="165"/>
        <end position="183"/>
    </location>
</feature>
<dbReference type="RefSeq" id="WP_213533238.1">
    <property type="nucleotide sequence ID" value="NZ_BOVQ01000002.1"/>
</dbReference>
<sequence>MINEKNQSQSILGKIVLSLFFLFNLLSIISISSFSTFYTYLSAKSHTIMYIALFIFILGFFAIRTLRQFIVASLFLLAIFINYYFIKQLNSNIIVWLFILYGVSAYGMRLKRLIKLHFFALVTAMIAIIGMSLVGMLPRSGEASSVLFSNYQNTVYFYGFNHPNMFGMLLVVLGIEAIVINLMKKQRNNFIFLVVAIIFSVIIGAGTATMGGIIFIISYLVMKIIENKAWYKILSLTAFLPIILTSFAFWITTQLGTPIFNFINGHVQSRPALWTYYLQNFPIKNFGTNVMTSTTVGLATYGNGILDGAYIYLTMYFGRFALVLFIISLIVVLREGMNLKEKLYFSSFIAFSVMAFPEDQSAMIYVNIFLIILGYYQFSKKERMNLLQLRTDTDGKK</sequence>
<evidence type="ECO:0000313" key="2">
    <source>
        <dbReference type="EMBL" id="MFC4652178.1"/>
    </source>
</evidence>
<protein>
    <submittedName>
        <fullName evidence="2">Uncharacterized protein</fullName>
    </submittedName>
</protein>
<feature type="transmembrane region" description="Helical" evidence="1">
    <location>
        <begin position="190"/>
        <end position="217"/>
    </location>
</feature>
<name>A0ABV9JE00_9LACT</name>
<feature type="transmembrane region" description="Helical" evidence="1">
    <location>
        <begin position="229"/>
        <end position="251"/>
    </location>
</feature>
<dbReference type="Proteomes" id="UP001595987">
    <property type="component" value="Unassembled WGS sequence"/>
</dbReference>
<proteinExistence type="predicted"/>
<feature type="transmembrane region" description="Helical" evidence="1">
    <location>
        <begin position="70"/>
        <end position="86"/>
    </location>
</feature>
<accession>A0ABV9JE00</accession>
<organism evidence="2 3">
    <name type="scientific">Lactococcus nasutitermitis</name>
    <dbReference type="NCBI Taxonomy" id="1652957"/>
    <lineage>
        <taxon>Bacteria</taxon>
        <taxon>Bacillati</taxon>
        <taxon>Bacillota</taxon>
        <taxon>Bacilli</taxon>
        <taxon>Lactobacillales</taxon>
        <taxon>Streptococcaceae</taxon>
        <taxon>Lactococcus</taxon>
    </lineage>
</organism>
<keyword evidence="1" id="KW-0472">Membrane</keyword>
<gene>
    <name evidence="2" type="ORF">ACFO26_04590</name>
</gene>
<feature type="transmembrane region" description="Helical" evidence="1">
    <location>
        <begin position="12"/>
        <end position="41"/>
    </location>
</feature>
<feature type="transmembrane region" description="Helical" evidence="1">
    <location>
        <begin position="92"/>
        <end position="109"/>
    </location>
</feature>
<comment type="caution">
    <text evidence="2">The sequence shown here is derived from an EMBL/GenBank/DDBJ whole genome shotgun (WGS) entry which is preliminary data.</text>
</comment>
<keyword evidence="3" id="KW-1185">Reference proteome</keyword>
<evidence type="ECO:0000313" key="3">
    <source>
        <dbReference type="Proteomes" id="UP001595987"/>
    </source>
</evidence>